<evidence type="ECO:0000313" key="2">
    <source>
        <dbReference type="EMBL" id="CAF3872404.1"/>
    </source>
</evidence>
<dbReference type="Proteomes" id="UP000663844">
    <property type="component" value="Unassembled WGS sequence"/>
</dbReference>
<reference evidence="2" key="1">
    <citation type="submission" date="2021-02" db="EMBL/GenBank/DDBJ databases">
        <authorList>
            <person name="Nowell W R."/>
        </authorList>
    </citation>
    <scope>NUCLEOTIDE SEQUENCE</scope>
</reference>
<proteinExistence type="predicted"/>
<dbReference type="EMBL" id="CAJNOG010001804">
    <property type="protein sequence ID" value="CAF1472182.1"/>
    <property type="molecule type" value="Genomic_DNA"/>
</dbReference>
<evidence type="ECO:0000313" key="3">
    <source>
        <dbReference type="Proteomes" id="UP000663844"/>
    </source>
</evidence>
<evidence type="ECO:0000313" key="1">
    <source>
        <dbReference type="EMBL" id="CAF1472182.1"/>
    </source>
</evidence>
<dbReference type="Proteomes" id="UP000663845">
    <property type="component" value="Unassembled WGS sequence"/>
</dbReference>
<organism evidence="2 3">
    <name type="scientific">Adineta steineri</name>
    <dbReference type="NCBI Taxonomy" id="433720"/>
    <lineage>
        <taxon>Eukaryota</taxon>
        <taxon>Metazoa</taxon>
        <taxon>Spiralia</taxon>
        <taxon>Gnathifera</taxon>
        <taxon>Rotifera</taxon>
        <taxon>Eurotatoria</taxon>
        <taxon>Bdelloidea</taxon>
        <taxon>Adinetida</taxon>
        <taxon>Adinetidae</taxon>
        <taxon>Adineta</taxon>
    </lineage>
</organism>
<dbReference type="Gene3D" id="3.40.50.1000">
    <property type="entry name" value="HAD superfamily/HAD-like"/>
    <property type="match status" value="1"/>
</dbReference>
<dbReference type="SUPFAM" id="SSF56784">
    <property type="entry name" value="HAD-like"/>
    <property type="match status" value="1"/>
</dbReference>
<sequence>MTSTEIGIDGQGEDFERVILIDSSAQNELERRMNSSICFGTDNAGYLCIILCGGEGNRFEDQMWPKPMNLVNGKPLFVWNIQSIIQNIPSCRQLAIFHNTVLSKYAFPRLVKWWFPNIPIHFVEVPFLTRGATETLFVGMNQLIAINPELHSASILVCDNDIAITAPLFLDICNKDPFLVVQYNTEPDPIYSYIKAIDNVIPLNHNPFHVREVHEKVKVSDWICVGIYGFPSADFVIEQTRELLKTRTSNNNEYYLSRLYTTMCARHLVVRAIPTTSICILGTPSNIRDNGAAVWNLDVPATKKKLRVVFDLDNTLVSYPQIPGDYSTVLPIEHTINWTRALKAEGHTIIIHTARRIVTHKSNIGKVNADIAQVTFNTLDKFDIPYDEIIFGKPIGDIYIDDRAINPWDPSTAKGMGFYRYSQMTHTPHGLSGTPFLQCTSHNHHVHYLDNVVLKEGPIAALQGEAYFYQQLQQNSQMASIKSYFPIFYGIEQKGENINAIKLQYVEGVPMSLIYFHSIVSTDLFYRILTSADAIHNVHLPICENLDQHIHANYIDKMVGRFRNHPGHYSFVPENERDMVFANLLSKLEEYLNSHRLKQSSCIHGNFSFANILVEADKHTKFIAMKGSLWTILTTCGDPIYDWAKLYQSIVGYDNVVVFHKTDHKNLSRERLTNQLKSFIEERGYSWADVRLISAVLMFDVFWEVDSLLDVNLKVALWKIICFEADIPTNL</sequence>
<dbReference type="InterPro" id="IPR023214">
    <property type="entry name" value="HAD_sf"/>
</dbReference>
<dbReference type="InterPro" id="IPR011009">
    <property type="entry name" value="Kinase-like_dom_sf"/>
</dbReference>
<dbReference type="InterPro" id="IPR036412">
    <property type="entry name" value="HAD-like_sf"/>
</dbReference>
<dbReference type="SUPFAM" id="SSF53448">
    <property type="entry name" value="Nucleotide-diphospho-sugar transferases"/>
    <property type="match status" value="1"/>
</dbReference>
<dbReference type="InterPro" id="IPR029044">
    <property type="entry name" value="Nucleotide-diphossugar_trans"/>
</dbReference>
<dbReference type="Gene3D" id="3.90.550.10">
    <property type="entry name" value="Spore Coat Polysaccharide Biosynthesis Protein SpsA, Chain A"/>
    <property type="match status" value="1"/>
</dbReference>
<comment type="caution">
    <text evidence="2">The sequence shown here is derived from an EMBL/GenBank/DDBJ whole genome shotgun (WGS) entry which is preliminary data.</text>
</comment>
<dbReference type="AlphaFoldDB" id="A0A819FWL5"/>
<dbReference type="EMBL" id="CAJOAZ010001916">
    <property type="protein sequence ID" value="CAF3872404.1"/>
    <property type="molecule type" value="Genomic_DNA"/>
</dbReference>
<evidence type="ECO:0008006" key="4">
    <source>
        <dbReference type="Google" id="ProtNLM"/>
    </source>
</evidence>
<accession>A0A819FWL5</accession>
<protein>
    <recommendedName>
        <fullName evidence="4">Nucleotidyl transferase domain-containing protein</fullName>
    </recommendedName>
</protein>
<name>A0A819FWL5_9BILA</name>
<dbReference type="SUPFAM" id="SSF56112">
    <property type="entry name" value="Protein kinase-like (PK-like)"/>
    <property type="match status" value="1"/>
</dbReference>
<gene>
    <name evidence="1" type="ORF">JYZ213_LOCUS41875</name>
    <name evidence="2" type="ORF">OXD698_LOCUS22429</name>
</gene>